<dbReference type="Proteomes" id="UP001163603">
    <property type="component" value="Chromosome 14"/>
</dbReference>
<accession>A0ACC0X604</accession>
<keyword evidence="2" id="KW-1185">Reference proteome</keyword>
<protein>
    <submittedName>
        <fullName evidence="1">Uncharacterized protein</fullName>
    </submittedName>
</protein>
<gene>
    <name evidence="1" type="ORF">Pint_33981</name>
</gene>
<evidence type="ECO:0000313" key="1">
    <source>
        <dbReference type="EMBL" id="KAJ0009884.1"/>
    </source>
</evidence>
<sequence>MEGKIQRPFSLRLNRRNQTPRAKDTEGGRFSQDYPMKDRLEERIYSTSSCSRHHMDVTNPLCVANSRLVLPILGGFLFRSICNKQGKVFIILDTMGFVPKPQHRCPIPVADDPNRIVIPKERTPDEIVKNLTYIMEEVFVNNGSHSFPLFGGNQSWSQREESLKLNSTMKVHCGFMRNGGEAS</sequence>
<reference evidence="2" key="1">
    <citation type="journal article" date="2023" name="G3 (Bethesda)">
        <title>Genome assembly and association tests identify interacting loci associated with vigor, precocity, and sex in interspecific pistachio rootstocks.</title>
        <authorList>
            <person name="Palmer W."/>
            <person name="Jacygrad E."/>
            <person name="Sagayaradj S."/>
            <person name="Cavanaugh K."/>
            <person name="Han R."/>
            <person name="Bertier L."/>
            <person name="Beede B."/>
            <person name="Kafkas S."/>
            <person name="Golino D."/>
            <person name="Preece J."/>
            <person name="Michelmore R."/>
        </authorList>
    </citation>
    <scope>NUCLEOTIDE SEQUENCE [LARGE SCALE GENOMIC DNA]</scope>
</reference>
<proteinExistence type="predicted"/>
<organism evidence="1 2">
    <name type="scientific">Pistacia integerrima</name>
    <dbReference type="NCBI Taxonomy" id="434235"/>
    <lineage>
        <taxon>Eukaryota</taxon>
        <taxon>Viridiplantae</taxon>
        <taxon>Streptophyta</taxon>
        <taxon>Embryophyta</taxon>
        <taxon>Tracheophyta</taxon>
        <taxon>Spermatophyta</taxon>
        <taxon>Magnoliopsida</taxon>
        <taxon>eudicotyledons</taxon>
        <taxon>Gunneridae</taxon>
        <taxon>Pentapetalae</taxon>
        <taxon>rosids</taxon>
        <taxon>malvids</taxon>
        <taxon>Sapindales</taxon>
        <taxon>Anacardiaceae</taxon>
        <taxon>Pistacia</taxon>
    </lineage>
</organism>
<dbReference type="EMBL" id="CM047749">
    <property type="protein sequence ID" value="KAJ0009884.1"/>
    <property type="molecule type" value="Genomic_DNA"/>
</dbReference>
<evidence type="ECO:0000313" key="2">
    <source>
        <dbReference type="Proteomes" id="UP001163603"/>
    </source>
</evidence>
<name>A0ACC0X604_9ROSI</name>
<comment type="caution">
    <text evidence="1">The sequence shown here is derived from an EMBL/GenBank/DDBJ whole genome shotgun (WGS) entry which is preliminary data.</text>
</comment>